<feature type="chain" id="PRO_5028947738" evidence="9">
    <location>
        <begin position="24"/>
        <end position="983"/>
    </location>
</feature>
<feature type="compositionally biased region" description="Polar residues" evidence="7">
    <location>
        <begin position="919"/>
        <end position="933"/>
    </location>
</feature>
<feature type="compositionally biased region" description="Low complexity" evidence="7">
    <location>
        <begin position="943"/>
        <end position="952"/>
    </location>
</feature>
<dbReference type="VEuPathDB" id="VectorBase:LLONM1_007057"/>
<comment type="subcellular location">
    <subcellularLocation>
        <location evidence="1">Membrane</location>
        <topology evidence="1">Multi-pass membrane protein</topology>
    </subcellularLocation>
</comment>
<evidence type="ECO:0000256" key="5">
    <source>
        <dbReference type="ARBA" id="ARBA00023136"/>
    </source>
</evidence>
<evidence type="ECO:0000256" key="1">
    <source>
        <dbReference type="ARBA" id="ARBA00004141"/>
    </source>
</evidence>
<feature type="transmembrane region" description="Helical" evidence="8">
    <location>
        <begin position="481"/>
        <end position="510"/>
    </location>
</feature>
<dbReference type="InterPro" id="IPR008795">
    <property type="entry name" value="Prominin"/>
</dbReference>
<feature type="compositionally biased region" description="Basic residues" evidence="7">
    <location>
        <begin position="973"/>
        <end position="983"/>
    </location>
</feature>
<dbReference type="PANTHER" id="PTHR22730">
    <property type="entry name" value="PROMININ PROM PROTEIN"/>
    <property type="match status" value="1"/>
</dbReference>
<reference evidence="10" key="1">
    <citation type="journal article" date="2020" name="BMC">
        <title>Leishmania infection induces a limited differential gene expression in the sand fly midgut.</title>
        <authorList>
            <person name="Coutinho-Abreu I.V."/>
            <person name="Serafim T.D."/>
            <person name="Meneses C."/>
            <person name="Kamhawi S."/>
            <person name="Oliveira F."/>
            <person name="Valenzuela J.G."/>
        </authorList>
    </citation>
    <scope>NUCLEOTIDE SEQUENCE</scope>
    <source>
        <strain evidence="10">Jacobina</strain>
        <tissue evidence="10">Midgut</tissue>
    </source>
</reference>
<evidence type="ECO:0000256" key="8">
    <source>
        <dbReference type="SAM" id="Phobius"/>
    </source>
</evidence>
<evidence type="ECO:0000256" key="4">
    <source>
        <dbReference type="ARBA" id="ARBA00022989"/>
    </source>
</evidence>
<feature type="transmembrane region" description="Helical" evidence="8">
    <location>
        <begin position="112"/>
        <end position="141"/>
    </location>
</feature>
<keyword evidence="3 8" id="KW-0812">Transmembrane</keyword>
<feature type="transmembrane region" description="Helical" evidence="8">
    <location>
        <begin position="162"/>
        <end position="184"/>
    </location>
</feature>
<evidence type="ECO:0000313" key="10">
    <source>
        <dbReference type="EMBL" id="MBC1170638.1"/>
    </source>
</evidence>
<dbReference type="PANTHER" id="PTHR22730:SF1">
    <property type="entry name" value="PROMININ-LIKE PROTEIN"/>
    <property type="match status" value="1"/>
</dbReference>
<keyword evidence="4 8" id="KW-1133">Transmembrane helix</keyword>
<keyword evidence="5 8" id="KW-0472">Membrane</keyword>
<keyword evidence="6" id="KW-0325">Glycoprotein</keyword>
<accession>A0A7G3AFM4</accession>
<evidence type="ECO:0000256" key="7">
    <source>
        <dbReference type="SAM" id="MobiDB-lite"/>
    </source>
</evidence>
<feature type="compositionally biased region" description="Basic residues" evidence="7">
    <location>
        <begin position="871"/>
        <end position="885"/>
    </location>
</feature>
<dbReference type="Pfam" id="PF05478">
    <property type="entry name" value="Prominin"/>
    <property type="match status" value="1"/>
</dbReference>
<comment type="similarity">
    <text evidence="2">Belongs to the prominin family.</text>
</comment>
<keyword evidence="9" id="KW-0732">Signal</keyword>
<organism evidence="10">
    <name type="scientific">Lutzomyia longipalpis</name>
    <name type="common">Sand fly</name>
    <dbReference type="NCBI Taxonomy" id="7200"/>
    <lineage>
        <taxon>Eukaryota</taxon>
        <taxon>Metazoa</taxon>
        <taxon>Ecdysozoa</taxon>
        <taxon>Arthropoda</taxon>
        <taxon>Hexapoda</taxon>
        <taxon>Insecta</taxon>
        <taxon>Pterygota</taxon>
        <taxon>Neoptera</taxon>
        <taxon>Endopterygota</taxon>
        <taxon>Diptera</taxon>
        <taxon>Nematocera</taxon>
        <taxon>Psychodoidea</taxon>
        <taxon>Psychodidae</taxon>
        <taxon>Lutzomyia</taxon>
        <taxon>Lutzomyia</taxon>
    </lineage>
</organism>
<feature type="transmembrane region" description="Helical" evidence="8">
    <location>
        <begin position="814"/>
        <end position="833"/>
    </location>
</feature>
<name>A0A7G3AFM4_LUTLO</name>
<feature type="transmembrane region" description="Helical" evidence="8">
    <location>
        <begin position="435"/>
        <end position="460"/>
    </location>
</feature>
<dbReference type="AlphaFoldDB" id="A0A7G3AFM4"/>
<proteinExistence type="inferred from homology"/>
<evidence type="ECO:0000256" key="3">
    <source>
        <dbReference type="ARBA" id="ARBA00022692"/>
    </source>
</evidence>
<evidence type="ECO:0000256" key="9">
    <source>
        <dbReference type="SAM" id="SignalP"/>
    </source>
</evidence>
<feature type="region of interest" description="Disordered" evidence="7">
    <location>
        <begin position="865"/>
        <end position="983"/>
    </location>
</feature>
<dbReference type="GO" id="GO:0016020">
    <property type="term" value="C:membrane"/>
    <property type="evidence" value="ECO:0007669"/>
    <property type="project" value="UniProtKB-SubCell"/>
</dbReference>
<sequence>MMARLNHFARLFFWFSLPFAVIATKDAHKDVARILDFKETSFSNWEQNVTYVSSTGYHARGMAPMYDITNRVLDLFIGPDALPEGYIIVSDRSVALGPKVQNHEYGDLAKHYWAILVVVSLAALIVVLTPIVGFCFCCCRCAGACGGRSQPFDKKHDTCRRVFLGLFLICAGTGIVFGVVVAFVTNSYMQHGVENATTSAKEAVDDTRLFLKTTSGEINHLLVRNYNELSHHLHQMLNETATVTMTRLDEASNAISLTQLNDFVQTLPQVRGNLERLKDLTNDLRTNASQLNDGLRGVKRELLHSLSNCAAAACREVEEQYQIGTLDSNGYDYNQLPDVTNTIENVKTLISGKLMTSLADGQQVVEGVKKKINDVIGENIPRVSMAINEAGLAMRDVSNEVTKTIDRISDLSGNYTYKYFDMADDYIREYSVYRYYAGLAISSVLLLILLCISMGLLCGICGKRPDGYGDDCCNKGAGGRFLMMAVAVIFLTLSLLTLAALIQFLVGLVAHRAVCVSLKNPSNDQIFNHVDHLIDLNTVMYPSSSNTRGKSGKVRQYQRETTPFRISQVIEACHGNKAAYEVLQLRNFRDIGEIREYPELYNIDGLLDDLIKSIEIESNLQILSNDAREEIQRLAVSELNDFPAYKFEQYLTDDITKINLTELALKLEETANKIPNSPNMNEIRVSLRNQALHLKTYQTSLVTPMTDGKNEILALAQDLDKTLHFNSDSFEQAINKFLAETDKAQEFINQNGTQFVRQVIGELTTGFRNEITSYLELVITTMENKVGRCGPISNVYNATLVAVCNRVIDPLNGFWAGVGWCVLIFIPTVILCVKLSSLYQKSDPYPGPLVESEYLYDAYSERDNIPLANGPKHKRRNKKYERRRNSRDPRDYYDDSNSPGGSRDNRYSDMAPNFKRSDGNNNAFPSGNPSGPSNIFYITAGQSPTTPTAPTSPENPHFATAGGRFERKQTPKSLRRPYRSQFY</sequence>
<evidence type="ECO:0000256" key="6">
    <source>
        <dbReference type="ARBA" id="ARBA00023180"/>
    </source>
</evidence>
<protein>
    <submittedName>
        <fullName evidence="10">Putative conserved plasma membrane protein</fullName>
    </submittedName>
</protein>
<evidence type="ECO:0000256" key="2">
    <source>
        <dbReference type="ARBA" id="ARBA00006058"/>
    </source>
</evidence>
<dbReference type="EMBL" id="GITU01001935">
    <property type="protein sequence ID" value="MBC1170638.1"/>
    <property type="molecule type" value="Transcribed_RNA"/>
</dbReference>
<feature type="signal peptide" evidence="9">
    <location>
        <begin position="1"/>
        <end position="23"/>
    </location>
</feature>